<keyword evidence="2" id="KW-1185">Reference proteome</keyword>
<proteinExistence type="predicted"/>
<dbReference type="Proteomes" id="UP001528850">
    <property type="component" value="Unassembled WGS sequence"/>
</dbReference>
<accession>A0ABT6BCJ3</accession>
<reference evidence="1 2" key="1">
    <citation type="journal article" date="2024" name="Curr. Microbiol.">
        <title>Luteibacter sahnii sp. nov., A Novel Yellow-Colored Xanthomonadin Pigment Producing Probiotic Bacterium from Healthy Rice Seed Microbiome.</title>
        <authorList>
            <person name="Jaiswal G."/>
            <person name="Rana R."/>
            <person name="Nayak P.K."/>
            <person name="Chouhan R."/>
            <person name="Gandhi S.G."/>
            <person name="Patel H.K."/>
            <person name="Patil P.B."/>
        </authorList>
    </citation>
    <scope>NUCLEOTIDE SEQUENCE [LARGE SCALE GENOMIC DNA]</scope>
    <source>
        <strain evidence="1 2">PPL201</strain>
    </source>
</reference>
<protein>
    <submittedName>
        <fullName evidence="1">Uncharacterized protein</fullName>
    </submittedName>
</protein>
<dbReference type="EMBL" id="JARJJS010000003">
    <property type="protein sequence ID" value="MDF4025750.1"/>
    <property type="molecule type" value="Genomic_DNA"/>
</dbReference>
<evidence type="ECO:0000313" key="2">
    <source>
        <dbReference type="Proteomes" id="UP001528850"/>
    </source>
</evidence>
<comment type="caution">
    <text evidence="1">The sequence shown here is derived from an EMBL/GenBank/DDBJ whole genome shotgun (WGS) entry which is preliminary data.</text>
</comment>
<organism evidence="1 2">
    <name type="scientific">Luteibacter sahnii</name>
    <dbReference type="NCBI Taxonomy" id="3021977"/>
    <lineage>
        <taxon>Bacteria</taxon>
        <taxon>Pseudomonadati</taxon>
        <taxon>Pseudomonadota</taxon>
        <taxon>Gammaproteobacteria</taxon>
        <taxon>Lysobacterales</taxon>
        <taxon>Rhodanobacteraceae</taxon>
        <taxon>Luteibacter</taxon>
    </lineage>
</organism>
<gene>
    <name evidence="1" type="ORF">P3W24_12305</name>
</gene>
<name>A0ABT6BCJ3_9GAMM</name>
<sequence>MASLDGTQDVGDFGKVIDVGVADAKAQELFVKQHLLTLSVLEVGLLLPCVLRYPLENAMALPLVVLVRDAHPGKDVVEVGVCEGKAEEEEGLRRQITLERVDELRHADVIALIIVAGEDGFVRVFHVAVHLVEHDVPLGHCGWQLGGAVLGIDDFADALESLLDEAVVVRCPPSANRQARENTVVLGRLEVLRKFGDQQLVQAVPVGRIVVGVVLGEGDEVHFAVDVELKVICDGTQEVLPVDEPGAHRKARAGEDGKIPRLEFFGELVDKPALVPVHRCVLHGLARRLYGRKLCSARAFFRLHKRHSVARQ</sequence>
<evidence type="ECO:0000313" key="1">
    <source>
        <dbReference type="EMBL" id="MDF4025750.1"/>
    </source>
</evidence>